<name>A0A4R8W6E9_9MICO</name>
<reference evidence="1 2" key="1">
    <citation type="submission" date="2019-03" db="EMBL/GenBank/DDBJ databases">
        <title>Genomics of glacier-inhabiting Cryobacterium strains.</title>
        <authorList>
            <person name="Liu Q."/>
            <person name="Xin Y.-H."/>
        </authorList>
    </citation>
    <scope>NUCLEOTIDE SEQUENCE [LARGE SCALE GENOMIC DNA]</scope>
    <source>
        <strain evidence="1 2">RHLT2-21</strain>
    </source>
</reference>
<dbReference type="Proteomes" id="UP000297643">
    <property type="component" value="Unassembled WGS sequence"/>
</dbReference>
<proteinExistence type="predicted"/>
<dbReference type="SUPFAM" id="SSF51161">
    <property type="entry name" value="Trimeric LpxA-like enzymes"/>
    <property type="match status" value="1"/>
</dbReference>
<dbReference type="PANTHER" id="PTHR43300:SF4">
    <property type="entry name" value="ACYL-[ACYL-CARRIER-PROTEIN]--UDP-N-ACETYLGLUCOSAMINE O-ACYLTRANSFERASE"/>
    <property type="match status" value="1"/>
</dbReference>
<sequence>MAIHHEALIDAGATVHESVVAWAGTHVRDSAHIGARTSLGQGVYVGPGAIIGEDCKIQNGALIYEPAVVGNGVFIGPRVVLTNDRHPRAIRPNGEVKTAADWTPVGVTIEYGAAIGAGAVCVAPVTIAEWATVAAGAVVVADVLPFAIVAGVPARQIGWVGRTGEKLELVSDGRWLCRDTRDEFRMRADGHGIELIGS</sequence>
<dbReference type="AlphaFoldDB" id="A0A4R8W6E9"/>
<dbReference type="EMBL" id="SOFM01000043">
    <property type="protein sequence ID" value="TFC01226.1"/>
    <property type="molecule type" value="Genomic_DNA"/>
</dbReference>
<protein>
    <submittedName>
        <fullName evidence="1">N-acetyltransferase</fullName>
    </submittedName>
</protein>
<dbReference type="Pfam" id="PF00132">
    <property type="entry name" value="Hexapep"/>
    <property type="match status" value="1"/>
</dbReference>
<dbReference type="InterPro" id="IPR050179">
    <property type="entry name" value="Trans_hexapeptide_repeat"/>
</dbReference>
<keyword evidence="2" id="KW-1185">Reference proteome</keyword>
<evidence type="ECO:0000313" key="1">
    <source>
        <dbReference type="EMBL" id="TFC01226.1"/>
    </source>
</evidence>
<dbReference type="RefSeq" id="WP_134510390.1">
    <property type="nucleotide sequence ID" value="NZ_SOFM01000043.1"/>
</dbReference>
<comment type="caution">
    <text evidence="1">The sequence shown here is derived from an EMBL/GenBank/DDBJ whole genome shotgun (WGS) entry which is preliminary data.</text>
</comment>
<dbReference type="GO" id="GO:0016740">
    <property type="term" value="F:transferase activity"/>
    <property type="evidence" value="ECO:0007669"/>
    <property type="project" value="UniProtKB-KW"/>
</dbReference>
<gene>
    <name evidence="1" type="ORF">E3O32_13780</name>
</gene>
<dbReference type="Gene3D" id="2.160.10.10">
    <property type="entry name" value="Hexapeptide repeat proteins"/>
    <property type="match status" value="2"/>
</dbReference>
<evidence type="ECO:0000313" key="2">
    <source>
        <dbReference type="Proteomes" id="UP000297643"/>
    </source>
</evidence>
<accession>A0A4R8W6E9</accession>
<dbReference type="PANTHER" id="PTHR43300">
    <property type="entry name" value="ACETYLTRANSFERASE"/>
    <property type="match status" value="1"/>
</dbReference>
<dbReference type="InterPro" id="IPR001451">
    <property type="entry name" value="Hexapep"/>
</dbReference>
<dbReference type="Pfam" id="PF14602">
    <property type="entry name" value="Hexapep_2"/>
    <property type="match status" value="1"/>
</dbReference>
<organism evidence="1 2">
    <name type="scientific">Cryobacterium mannosilyticum</name>
    <dbReference type="NCBI Taxonomy" id="1259190"/>
    <lineage>
        <taxon>Bacteria</taxon>
        <taxon>Bacillati</taxon>
        <taxon>Actinomycetota</taxon>
        <taxon>Actinomycetes</taxon>
        <taxon>Micrococcales</taxon>
        <taxon>Microbacteriaceae</taxon>
        <taxon>Cryobacterium</taxon>
    </lineage>
</organism>
<keyword evidence="1" id="KW-0808">Transferase</keyword>
<dbReference type="CDD" id="cd03358">
    <property type="entry name" value="LbH_WxcM_N_like"/>
    <property type="match status" value="1"/>
</dbReference>
<dbReference type="InterPro" id="IPR011004">
    <property type="entry name" value="Trimer_LpxA-like_sf"/>
</dbReference>